<sequence length="640" mass="74163">MFSRKTFLKKIFIIFILFLLTFIFWSIITDELVNQSSTIWLKDRQSLMQKYFDHRKNFPIKSTLPVCVVPFLNAFSSEVLPFMKIRKLECPIKQYGSIDSKGFFKIISTKMISNVKLFYMYGINILQNDFIKNYGVKFSAPIYLRSLSNGDYYYKLKDDFIKVEMYVDNVYHVEFHAHISIKTQTLLKNAAFSKSKEMGFDIHFIMIDFQSHANVQRQLSNSVQKLLADQNTVILNGHTMVSDNIESQMAALFTGSLNKALIERNDQHGFEFSLCNKSIFNDFYKAGYITLFNGDGKFIFDCLSQFNSSWNTHPIWIRESNLKSFPKCASSYSNYLMKIFAETFEDIPKVSFSAYTEDLKADINNLQAIDEEIVEMIQFYKSNKRIDRTILVIFSNQGFVDSHFLQTTQGKLEHILPFFSITLPPFFKHDYPTMFFALKNNANILTTHFDIYLTLQHLLLYPFLPKKSIGQSLFTSINSTFRTCTTSGIEEQFCSCLETEFPHKTNLILIKAALAVVSYVNSQLQNIKMVSSLCATLSLNAILFGIRKTVNHKVLSYNRTKQQRCDLCETFQKFNATIYYEVGLRVIPGEAEFEANVSIFPDGFIAVDPDVKRIDLNRDLPTCIMDEFPQLRTYCYCLFS</sequence>
<reference evidence="3" key="2">
    <citation type="submission" date="2025-08" db="UniProtKB">
        <authorList>
            <consortium name="RefSeq"/>
        </authorList>
    </citation>
    <scope>IDENTIFICATION</scope>
</reference>
<dbReference type="Proteomes" id="UP001652625">
    <property type="component" value="Chromosome 02"/>
</dbReference>
<evidence type="ECO:0000256" key="1">
    <source>
        <dbReference type="SAM" id="Phobius"/>
    </source>
</evidence>
<keyword evidence="2" id="KW-1185">Reference proteome</keyword>
<proteinExistence type="predicted"/>
<dbReference type="GeneID" id="100205467"/>
<feature type="transmembrane region" description="Helical" evidence="1">
    <location>
        <begin position="7"/>
        <end position="28"/>
    </location>
</feature>
<dbReference type="PANTHER" id="PTHR10974:SF1">
    <property type="entry name" value="FI08016P-RELATED"/>
    <property type="match status" value="1"/>
</dbReference>
<keyword evidence="1" id="KW-0812">Transmembrane</keyword>
<organism evidence="2 3">
    <name type="scientific">Hydra vulgaris</name>
    <name type="common">Hydra</name>
    <name type="synonym">Hydra attenuata</name>
    <dbReference type="NCBI Taxonomy" id="6087"/>
    <lineage>
        <taxon>Eukaryota</taxon>
        <taxon>Metazoa</taxon>
        <taxon>Cnidaria</taxon>
        <taxon>Hydrozoa</taxon>
        <taxon>Hydroidolina</taxon>
        <taxon>Anthoathecata</taxon>
        <taxon>Aplanulata</taxon>
        <taxon>Hydridae</taxon>
        <taxon>Hydra</taxon>
    </lineage>
</organism>
<evidence type="ECO:0000313" key="3">
    <source>
        <dbReference type="RefSeq" id="XP_065647511.1"/>
    </source>
</evidence>
<reference evidence="2" key="1">
    <citation type="submission" date="2025-05" db="UniProtKB">
        <authorList>
            <consortium name="RefSeq"/>
        </authorList>
    </citation>
    <scope>NUCLEOTIDE SEQUENCE [LARGE SCALE GENOMIC DNA]</scope>
</reference>
<dbReference type="RefSeq" id="XP_065647511.1">
    <property type="nucleotide sequence ID" value="XM_065791439.1"/>
</dbReference>
<protein>
    <submittedName>
        <fullName evidence="3">Uncharacterized protein LOC100205467 isoform X1</fullName>
    </submittedName>
</protein>
<dbReference type="Pfam" id="PF02995">
    <property type="entry name" value="DUF229"/>
    <property type="match status" value="1"/>
</dbReference>
<gene>
    <name evidence="3" type="primary">LOC100205467</name>
</gene>
<dbReference type="PANTHER" id="PTHR10974">
    <property type="entry name" value="FI08016P-RELATED"/>
    <property type="match status" value="1"/>
</dbReference>
<evidence type="ECO:0000313" key="2">
    <source>
        <dbReference type="Proteomes" id="UP001652625"/>
    </source>
</evidence>
<name>A0ABM4BEZ5_HYDVU</name>
<keyword evidence="1" id="KW-1133">Transmembrane helix</keyword>
<dbReference type="InterPro" id="IPR004245">
    <property type="entry name" value="DUF229"/>
</dbReference>
<keyword evidence="1" id="KW-0472">Membrane</keyword>
<accession>A0ABM4BEZ5</accession>